<evidence type="ECO:0000313" key="1">
    <source>
        <dbReference type="EMBL" id="CAJ0607973.1"/>
    </source>
</evidence>
<dbReference type="AlphaFoldDB" id="A0AA36HDH6"/>
<gene>
    <name evidence="1" type="ORF">CYNAS_LOCUS19956</name>
</gene>
<dbReference type="EMBL" id="CATQJL010000316">
    <property type="protein sequence ID" value="CAJ0607973.1"/>
    <property type="molecule type" value="Genomic_DNA"/>
</dbReference>
<accession>A0AA36HDH6</accession>
<reference evidence="1" key="1">
    <citation type="submission" date="2023-07" db="EMBL/GenBank/DDBJ databases">
        <authorList>
            <consortium name="CYATHOMIX"/>
        </authorList>
    </citation>
    <scope>NUCLEOTIDE SEQUENCE</scope>
    <source>
        <strain evidence="1">N/A</strain>
    </source>
</reference>
<comment type="caution">
    <text evidence="1">The sequence shown here is derived from an EMBL/GenBank/DDBJ whole genome shotgun (WGS) entry which is preliminary data.</text>
</comment>
<dbReference type="Proteomes" id="UP001176961">
    <property type="component" value="Unassembled WGS sequence"/>
</dbReference>
<evidence type="ECO:0000313" key="2">
    <source>
        <dbReference type="Proteomes" id="UP001176961"/>
    </source>
</evidence>
<name>A0AA36HDH6_CYLNA</name>
<organism evidence="1 2">
    <name type="scientific">Cylicocyclus nassatus</name>
    <name type="common">Nematode worm</name>
    <dbReference type="NCBI Taxonomy" id="53992"/>
    <lineage>
        <taxon>Eukaryota</taxon>
        <taxon>Metazoa</taxon>
        <taxon>Ecdysozoa</taxon>
        <taxon>Nematoda</taxon>
        <taxon>Chromadorea</taxon>
        <taxon>Rhabditida</taxon>
        <taxon>Rhabditina</taxon>
        <taxon>Rhabditomorpha</taxon>
        <taxon>Strongyloidea</taxon>
        <taxon>Strongylidae</taxon>
        <taxon>Cylicocyclus</taxon>
    </lineage>
</organism>
<proteinExistence type="predicted"/>
<keyword evidence="2" id="KW-1185">Reference proteome</keyword>
<sequence length="58" mass="6327">MQLRTLFLSAATVAAASQKLTSISTTRNTTKIMSPLSHFGTARVKDHTCHGSLFQHIL</sequence>
<protein>
    <submittedName>
        <fullName evidence="1">Uncharacterized protein</fullName>
    </submittedName>
</protein>